<dbReference type="KEGG" id="pti:PHATRDRAFT_49942"/>
<organism evidence="3 4">
    <name type="scientific">Phaeodactylum tricornutum (strain CCAP 1055/1)</name>
    <dbReference type="NCBI Taxonomy" id="556484"/>
    <lineage>
        <taxon>Eukaryota</taxon>
        <taxon>Sar</taxon>
        <taxon>Stramenopiles</taxon>
        <taxon>Ochrophyta</taxon>
        <taxon>Bacillariophyta</taxon>
        <taxon>Bacillariophyceae</taxon>
        <taxon>Bacillariophycidae</taxon>
        <taxon>Naviculales</taxon>
        <taxon>Phaeodactylaceae</taxon>
        <taxon>Phaeodactylum</taxon>
    </lineage>
</organism>
<dbReference type="Proteomes" id="UP000000759">
    <property type="component" value="Chromosome 25"/>
</dbReference>
<feature type="compositionally biased region" description="Low complexity" evidence="1">
    <location>
        <begin position="7"/>
        <end position="16"/>
    </location>
</feature>
<feature type="transmembrane region" description="Helical" evidence="2">
    <location>
        <begin position="36"/>
        <end position="56"/>
    </location>
</feature>
<dbReference type="InterPro" id="IPR027417">
    <property type="entry name" value="P-loop_NTPase"/>
</dbReference>
<evidence type="ECO:0000256" key="2">
    <source>
        <dbReference type="SAM" id="Phobius"/>
    </source>
</evidence>
<keyword evidence="2" id="KW-1133">Transmembrane helix</keyword>
<reference evidence="3 4" key="1">
    <citation type="journal article" date="2008" name="Nature">
        <title>The Phaeodactylum genome reveals the evolutionary history of diatom genomes.</title>
        <authorList>
            <person name="Bowler C."/>
            <person name="Allen A.E."/>
            <person name="Badger J.H."/>
            <person name="Grimwood J."/>
            <person name="Jabbari K."/>
            <person name="Kuo A."/>
            <person name="Maheswari U."/>
            <person name="Martens C."/>
            <person name="Maumus F."/>
            <person name="Otillar R.P."/>
            <person name="Rayko E."/>
            <person name="Salamov A."/>
            <person name="Vandepoele K."/>
            <person name="Beszteri B."/>
            <person name="Gruber A."/>
            <person name="Heijde M."/>
            <person name="Katinka M."/>
            <person name="Mock T."/>
            <person name="Valentin K."/>
            <person name="Verret F."/>
            <person name="Berges J.A."/>
            <person name="Brownlee C."/>
            <person name="Cadoret J.P."/>
            <person name="Chiovitti A."/>
            <person name="Choi C.J."/>
            <person name="Coesel S."/>
            <person name="De Martino A."/>
            <person name="Detter J.C."/>
            <person name="Durkin C."/>
            <person name="Falciatore A."/>
            <person name="Fournet J."/>
            <person name="Haruta M."/>
            <person name="Huysman M.J."/>
            <person name="Jenkins B.D."/>
            <person name="Jiroutova K."/>
            <person name="Jorgensen R.E."/>
            <person name="Joubert Y."/>
            <person name="Kaplan A."/>
            <person name="Kroger N."/>
            <person name="Kroth P.G."/>
            <person name="La Roche J."/>
            <person name="Lindquist E."/>
            <person name="Lommer M."/>
            <person name="Martin-Jezequel V."/>
            <person name="Lopez P.J."/>
            <person name="Lucas S."/>
            <person name="Mangogna M."/>
            <person name="McGinnis K."/>
            <person name="Medlin L.K."/>
            <person name="Montsant A."/>
            <person name="Oudot-Le Secq M.P."/>
            <person name="Napoli C."/>
            <person name="Obornik M."/>
            <person name="Parker M.S."/>
            <person name="Petit J.L."/>
            <person name="Porcel B.M."/>
            <person name="Poulsen N."/>
            <person name="Robison M."/>
            <person name="Rychlewski L."/>
            <person name="Rynearson T.A."/>
            <person name="Schmutz J."/>
            <person name="Shapiro H."/>
            <person name="Siaut M."/>
            <person name="Stanley M."/>
            <person name="Sussman M.R."/>
            <person name="Taylor A.R."/>
            <person name="Vardi A."/>
            <person name="von Dassow P."/>
            <person name="Vyverman W."/>
            <person name="Willis A."/>
            <person name="Wyrwicz L.S."/>
            <person name="Rokhsar D.S."/>
            <person name="Weissenbach J."/>
            <person name="Armbrust E.V."/>
            <person name="Green B.R."/>
            <person name="Van de Peer Y."/>
            <person name="Grigoriev I.V."/>
        </authorList>
    </citation>
    <scope>NUCLEOTIDE SEQUENCE [LARGE SCALE GENOMIC DNA]</scope>
    <source>
        <strain evidence="3 4">CCAP 1055/1</strain>
    </source>
</reference>
<protein>
    <recommendedName>
        <fullName evidence="5">Sulfotransferase domain-containing protein</fullName>
    </recommendedName>
</protein>
<dbReference type="EMBL" id="CM000627">
    <property type="protein sequence ID" value="EEC43849.1"/>
    <property type="molecule type" value="Genomic_DNA"/>
</dbReference>
<dbReference type="InParanoid" id="B7GCD9"/>
<keyword evidence="2" id="KW-0812">Transmembrane</keyword>
<dbReference type="RefSeq" id="XP_002184790.1">
    <property type="nucleotide sequence ID" value="XM_002184754.1"/>
</dbReference>
<dbReference type="SUPFAM" id="SSF52540">
    <property type="entry name" value="P-loop containing nucleoside triphosphate hydrolases"/>
    <property type="match status" value="1"/>
</dbReference>
<keyword evidence="2" id="KW-0472">Membrane</keyword>
<evidence type="ECO:0000256" key="1">
    <source>
        <dbReference type="SAM" id="MobiDB-lite"/>
    </source>
</evidence>
<evidence type="ECO:0008006" key="5">
    <source>
        <dbReference type="Google" id="ProtNLM"/>
    </source>
</evidence>
<feature type="region of interest" description="Disordered" evidence="1">
    <location>
        <begin position="79"/>
        <end position="109"/>
    </location>
</feature>
<dbReference type="PaxDb" id="2850-Phatr49942"/>
<sequence>MREDPLESSTRSVVSVRSRERRKPGLTNARNRTSRCMTGLLVGLAGLMLLSLTQMVRLHREPLVGMGGLSSLPWSNGEWKLGQQQQQQQQQQQRHRIGDDNHTAHNNDQTALRLPRLASPNTTTNHSDTMIVLDQQLSFPEDKRVILEVLRAAGVTSIQAPSWELLPDTRTLTTLYGPIDQPIVLGLETCQAFRDAIPQAERYVAPAGMFNTGTNALERHLTNNVFGVQKAWQVPWGKHRTESKRLHHAAVSLEGINQTAVLPIVVIRDPFFWMQSMCKHPYAAKWARGAQRCPGLKTLPRDFRRFSADKLPRNQTSFRVKVIFSATDVQFWDSLVHLWSRWYRDYWEAPYPRLMIRFEDLLLHSDDIVQSIAECVGGTANRNHVVETGTSKNHGSGADFVKAVIKTGDLGMRLKHLTQPDLHYATEHLDAELMQAFRYNLSTVNR</sequence>
<dbReference type="GeneID" id="7198543"/>
<dbReference type="Gene3D" id="3.40.50.300">
    <property type="entry name" value="P-loop containing nucleotide triphosphate hydrolases"/>
    <property type="match status" value="1"/>
</dbReference>
<accession>B7GCD9</accession>
<keyword evidence="4" id="KW-1185">Reference proteome</keyword>
<reference evidence="4" key="2">
    <citation type="submission" date="2008-08" db="EMBL/GenBank/DDBJ databases">
        <authorList>
            <consortium name="Diatom Consortium"/>
            <person name="Grigoriev I."/>
            <person name="Grimwood J."/>
            <person name="Kuo A."/>
            <person name="Otillar R.P."/>
            <person name="Salamov A."/>
            <person name="Detter J.C."/>
            <person name="Lindquist E."/>
            <person name="Shapiro H."/>
            <person name="Lucas S."/>
            <person name="Glavina del Rio T."/>
            <person name="Pitluck S."/>
            <person name="Rokhsar D."/>
            <person name="Bowler C."/>
        </authorList>
    </citation>
    <scope>GENOME REANNOTATION</scope>
    <source>
        <strain evidence="4">CCAP 1055/1</strain>
    </source>
</reference>
<dbReference type="AlphaFoldDB" id="B7GCD9"/>
<evidence type="ECO:0000313" key="4">
    <source>
        <dbReference type="Proteomes" id="UP000000759"/>
    </source>
</evidence>
<gene>
    <name evidence="3" type="ORF">PHATRDRAFT_49942</name>
</gene>
<dbReference type="OrthoDB" id="41177at2759"/>
<evidence type="ECO:0000313" key="3">
    <source>
        <dbReference type="EMBL" id="EEC43849.1"/>
    </source>
</evidence>
<feature type="compositionally biased region" description="Low complexity" evidence="1">
    <location>
        <begin position="83"/>
        <end position="92"/>
    </location>
</feature>
<feature type="compositionally biased region" description="Basic and acidic residues" evidence="1">
    <location>
        <begin position="96"/>
        <end position="105"/>
    </location>
</feature>
<name>B7GCD9_PHATC</name>
<proteinExistence type="predicted"/>
<dbReference type="eggNOG" id="ENOG502SQZY">
    <property type="taxonomic scope" value="Eukaryota"/>
</dbReference>
<feature type="region of interest" description="Disordered" evidence="1">
    <location>
        <begin position="1"/>
        <end position="31"/>
    </location>
</feature>